<organism evidence="1">
    <name type="scientific">uncultured Caudovirales phage</name>
    <dbReference type="NCBI Taxonomy" id="2100421"/>
    <lineage>
        <taxon>Viruses</taxon>
        <taxon>Duplodnaviria</taxon>
        <taxon>Heunggongvirae</taxon>
        <taxon>Uroviricota</taxon>
        <taxon>Caudoviricetes</taxon>
        <taxon>Peduoviridae</taxon>
        <taxon>Maltschvirus</taxon>
        <taxon>Maltschvirus maltsch</taxon>
    </lineage>
</organism>
<gene>
    <name evidence="1" type="ORF">UFOVP115_105</name>
</gene>
<accession>A0A6J5L5U4</accession>
<proteinExistence type="predicted"/>
<dbReference type="EMBL" id="LR796236">
    <property type="protein sequence ID" value="CAB4129741.1"/>
    <property type="molecule type" value="Genomic_DNA"/>
</dbReference>
<protein>
    <submittedName>
        <fullName evidence="1">Uncharacterized protein</fullName>
    </submittedName>
</protein>
<sequence length="122" mass="14066">MVALGMTSKEVGEKREKQMLTNRNTIESRIKENWEYLSAMPHPEDMISELAESEVPVYTHEIISEWSDLPTDARDEWVDVFVVDDDTTIATLMGYDLFLYYQSEFFIVFGNLTAEAESEVNA</sequence>
<reference evidence="1" key="1">
    <citation type="submission" date="2020-04" db="EMBL/GenBank/DDBJ databases">
        <authorList>
            <person name="Chiriac C."/>
            <person name="Salcher M."/>
            <person name="Ghai R."/>
            <person name="Kavagutti S V."/>
        </authorList>
    </citation>
    <scope>NUCLEOTIDE SEQUENCE</scope>
</reference>
<name>A0A6J5L5U4_9CAUD</name>
<evidence type="ECO:0000313" key="1">
    <source>
        <dbReference type="EMBL" id="CAB4129741.1"/>
    </source>
</evidence>